<dbReference type="RefSeq" id="WP_249319901.1">
    <property type="nucleotide sequence ID" value="NZ_JACRSN010000014.1"/>
</dbReference>
<dbReference type="GO" id="GO:0008270">
    <property type="term" value="F:zinc ion binding"/>
    <property type="evidence" value="ECO:0007669"/>
    <property type="project" value="InterPro"/>
</dbReference>
<dbReference type="Gene3D" id="3.20.20.330">
    <property type="entry name" value="Homocysteine-binding-like domain"/>
    <property type="match status" value="1"/>
</dbReference>
<evidence type="ECO:0000256" key="1">
    <source>
        <dbReference type="ARBA" id="ARBA00010398"/>
    </source>
</evidence>
<dbReference type="GO" id="GO:0008705">
    <property type="term" value="F:methionine synthase activity"/>
    <property type="evidence" value="ECO:0007669"/>
    <property type="project" value="TreeGrafter"/>
</dbReference>
<keyword evidence="2 8" id="KW-0489">Methyltransferase</keyword>
<keyword evidence="5 7" id="KW-0479">Metal-binding</keyword>
<dbReference type="EMBL" id="JACRSN010000014">
    <property type="protein sequence ID" value="MBC8534264.1"/>
    <property type="molecule type" value="Genomic_DNA"/>
</dbReference>
<accession>A0A926DAG1</accession>
<evidence type="ECO:0000256" key="3">
    <source>
        <dbReference type="ARBA" id="ARBA00022679"/>
    </source>
</evidence>
<dbReference type="Pfam" id="PF02574">
    <property type="entry name" value="S-methyl_trans"/>
    <property type="match status" value="1"/>
</dbReference>
<dbReference type="InterPro" id="IPR017226">
    <property type="entry name" value="BHMT-like"/>
</dbReference>
<evidence type="ECO:0000256" key="7">
    <source>
        <dbReference type="PIRSR" id="PIRSR037505-2"/>
    </source>
</evidence>
<dbReference type="PROSITE" id="PS50970">
    <property type="entry name" value="HCY"/>
    <property type="match status" value="1"/>
</dbReference>
<evidence type="ECO:0000256" key="5">
    <source>
        <dbReference type="ARBA" id="ARBA00022723"/>
    </source>
</evidence>
<dbReference type="Proteomes" id="UP000651482">
    <property type="component" value="Unassembled WGS sequence"/>
</dbReference>
<feature type="binding site" evidence="7 8">
    <location>
        <position position="209"/>
    </location>
    <ligand>
        <name>Zn(2+)</name>
        <dbReference type="ChEBI" id="CHEBI:29105"/>
    </ligand>
</feature>
<proteinExistence type="inferred from homology"/>
<comment type="similarity">
    <text evidence="1">Belongs to the vitamin-B12 dependent methionine synthase family.</text>
</comment>
<comment type="caution">
    <text evidence="10">The sequence shown here is derived from an EMBL/GenBank/DDBJ whole genome shotgun (WGS) entry which is preliminary data.</text>
</comment>
<dbReference type="GO" id="GO:0046653">
    <property type="term" value="P:tetrahydrofolate metabolic process"/>
    <property type="evidence" value="ECO:0007669"/>
    <property type="project" value="TreeGrafter"/>
</dbReference>
<comment type="cofactor">
    <cofactor evidence="7">
        <name>Zn(2+)</name>
        <dbReference type="ChEBI" id="CHEBI:29105"/>
    </cofactor>
    <text evidence="7">Binds 1 zinc ion per subunit.</text>
</comment>
<dbReference type="InterPro" id="IPR050554">
    <property type="entry name" value="Met_Synthase/Corrinoid"/>
</dbReference>
<name>A0A926DAG1_9FIRM</name>
<evidence type="ECO:0000256" key="2">
    <source>
        <dbReference type="ARBA" id="ARBA00022603"/>
    </source>
</evidence>
<dbReference type="PIRSF" id="PIRSF037505">
    <property type="entry name" value="Betaine_HMT"/>
    <property type="match status" value="1"/>
</dbReference>
<keyword evidence="7 8" id="KW-0862">Zinc</keyword>
<dbReference type="GO" id="GO:0050667">
    <property type="term" value="P:homocysteine metabolic process"/>
    <property type="evidence" value="ECO:0007669"/>
    <property type="project" value="TreeGrafter"/>
</dbReference>
<evidence type="ECO:0000256" key="8">
    <source>
        <dbReference type="PROSITE-ProRule" id="PRU00333"/>
    </source>
</evidence>
<organism evidence="10 11">
    <name type="scientific">Yeguia hominis</name>
    <dbReference type="NCBI Taxonomy" id="2763662"/>
    <lineage>
        <taxon>Bacteria</taxon>
        <taxon>Bacillati</taxon>
        <taxon>Bacillota</taxon>
        <taxon>Clostridia</taxon>
        <taxon>Eubacteriales</taxon>
        <taxon>Yeguiaceae</taxon>
        <taxon>Yeguia</taxon>
    </lineage>
</organism>
<dbReference type="PANTHER" id="PTHR45833">
    <property type="entry name" value="METHIONINE SYNTHASE"/>
    <property type="match status" value="1"/>
</dbReference>
<reference evidence="10" key="1">
    <citation type="submission" date="2020-08" db="EMBL/GenBank/DDBJ databases">
        <title>Genome public.</title>
        <authorList>
            <person name="Liu C."/>
            <person name="Sun Q."/>
        </authorList>
    </citation>
    <scope>NUCLEOTIDE SEQUENCE</scope>
    <source>
        <strain evidence="10">NSJ-40</strain>
    </source>
</reference>
<feature type="binding site" evidence="7 8">
    <location>
        <position position="275"/>
    </location>
    <ligand>
        <name>Zn(2+)</name>
        <dbReference type="ChEBI" id="CHEBI:29105"/>
    </ligand>
</feature>
<evidence type="ECO:0000313" key="10">
    <source>
        <dbReference type="EMBL" id="MBC8534264.1"/>
    </source>
</evidence>
<dbReference type="GO" id="GO:0005829">
    <property type="term" value="C:cytosol"/>
    <property type="evidence" value="ECO:0007669"/>
    <property type="project" value="TreeGrafter"/>
</dbReference>
<gene>
    <name evidence="10" type="ORF">IAG03_09740</name>
</gene>
<feature type="domain" description="Hcy-binding" evidence="9">
    <location>
        <begin position="2"/>
        <end position="290"/>
    </location>
</feature>
<dbReference type="PANTHER" id="PTHR45833:SF1">
    <property type="entry name" value="METHIONINE SYNTHASE"/>
    <property type="match status" value="1"/>
</dbReference>
<protein>
    <submittedName>
        <fullName evidence="10">Homocysteine S-methyltransferase family protein</fullName>
    </submittedName>
</protein>
<evidence type="ECO:0000259" key="9">
    <source>
        <dbReference type="PROSITE" id="PS50970"/>
    </source>
</evidence>
<dbReference type="SUPFAM" id="SSF82282">
    <property type="entry name" value="Homocysteine S-methyltransferase"/>
    <property type="match status" value="1"/>
</dbReference>
<dbReference type="InterPro" id="IPR036589">
    <property type="entry name" value="HCY_dom_sf"/>
</dbReference>
<feature type="binding site" evidence="7 8">
    <location>
        <position position="276"/>
    </location>
    <ligand>
        <name>Zn(2+)</name>
        <dbReference type="ChEBI" id="CHEBI:29105"/>
    </ligand>
</feature>
<sequence>MKKITDALKSGKILVSDGAWGTALAAQGLQPGECPELWSLDHFEIVRGIAQQYLDAGADLVGTNSFGANRLKLENFGLQNRCSEINLRAAQASREAANGRWVLGSIGPTGRMLLLGDTTPEELYDAFREQAQALEKGGADAVCIETMSDLEEAGIAIRAAKENTGLEVICTFTFEKTKKGEYRTMMGVTPAMAAEQLHAAGADIIGTNCGNGMERMADIVREMKEVCPDAWILVHANAGLPQNLDGVDYYPETPEEMGRLTEAVLRAGANIVGGCCGTTPAHIRAIRHAVDQYTGKEANA</sequence>
<evidence type="ECO:0000256" key="6">
    <source>
        <dbReference type="ARBA" id="ARBA00023285"/>
    </source>
</evidence>
<dbReference type="AlphaFoldDB" id="A0A926DAG1"/>
<dbReference type="GO" id="GO:0032259">
    <property type="term" value="P:methylation"/>
    <property type="evidence" value="ECO:0007669"/>
    <property type="project" value="UniProtKB-KW"/>
</dbReference>
<keyword evidence="6" id="KW-0170">Cobalt</keyword>
<dbReference type="InterPro" id="IPR003726">
    <property type="entry name" value="HCY_dom"/>
</dbReference>
<evidence type="ECO:0000256" key="4">
    <source>
        <dbReference type="ARBA" id="ARBA00022691"/>
    </source>
</evidence>
<keyword evidence="11" id="KW-1185">Reference proteome</keyword>
<keyword evidence="3 8" id="KW-0808">Transferase</keyword>
<evidence type="ECO:0000313" key="11">
    <source>
        <dbReference type="Proteomes" id="UP000651482"/>
    </source>
</evidence>
<keyword evidence="4" id="KW-0949">S-adenosyl-L-methionine</keyword>